<dbReference type="PROSITE" id="PS51733">
    <property type="entry name" value="BPL_LPL_CATALYTIC"/>
    <property type="match status" value="1"/>
</dbReference>
<proteinExistence type="predicted"/>
<evidence type="ECO:0000313" key="12">
    <source>
        <dbReference type="Proteomes" id="UP001058569"/>
    </source>
</evidence>
<gene>
    <name evidence="10" type="primary">lplA_1</name>
    <name evidence="10" type="ORF">NCTC10126_00520</name>
    <name evidence="9" type="ORF">NPA07_05200</name>
</gene>
<evidence type="ECO:0000256" key="1">
    <source>
        <dbReference type="ARBA" id="ARBA00005085"/>
    </source>
</evidence>
<dbReference type="EMBL" id="CP101806">
    <property type="protein sequence ID" value="UUD35171.1"/>
    <property type="molecule type" value="Genomic_DNA"/>
</dbReference>
<dbReference type="RefSeq" id="WP_126118258.1">
    <property type="nucleotide sequence ID" value="NZ_CP101806.1"/>
</dbReference>
<dbReference type="EMBL" id="UZVY01000001">
    <property type="protein sequence ID" value="VDR42024.1"/>
    <property type="molecule type" value="Genomic_DNA"/>
</dbReference>
<evidence type="ECO:0000259" key="8">
    <source>
        <dbReference type="PROSITE" id="PS51733"/>
    </source>
</evidence>
<dbReference type="PANTHER" id="PTHR12561:SF3">
    <property type="entry name" value="LIPOYLTRANSFERASE 1, MITOCHONDRIAL"/>
    <property type="match status" value="1"/>
</dbReference>
<accession>A0A3P8KBQ2</accession>
<reference evidence="10 11" key="1">
    <citation type="submission" date="2018-12" db="EMBL/GenBank/DDBJ databases">
        <authorList>
            <consortium name="Pathogen Informatics"/>
        </authorList>
    </citation>
    <scope>NUCLEOTIDE SEQUENCE [LARGE SCALE GENOMIC DNA]</scope>
    <source>
        <strain evidence="10 11">NCTC10126</strain>
    </source>
</reference>
<evidence type="ECO:0000256" key="2">
    <source>
        <dbReference type="ARBA" id="ARBA00005124"/>
    </source>
</evidence>
<dbReference type="Pfam" id="PF10437">
    <property type="entry name" value="Lip_prot_lig_C"/>
    <property type="match status" value="1"/>
</dbReference>
<dbReference type="UniPathway" id="UPA00537">
    <property type="reaction ID" value="UER00594"/>
</dbReference>
<dbReference type="GO" id="GO:0017118">
    <property type="term" value="F:lipoyltransferase activity"/>
    <property type="evidence" value="ECO:0007669"/>
    <property type="project" value="TreeGrafter"/>
</dbReference>
<name>A0A3P8KBQ2_9BACT</name>
<dbReference type="Gene3D" id="3.30.930.10">
    <property type="entry name" value="Bira Bifunctional Protein, Domain 2"/>
    <property type="match status" value="1"/>
</dbReference>
<dbReference type="Gene3D" id="3.30.390.50">
    <property type="entry name" value="CO dehydrogenase flavoprotein, C-terminal domain"/>
    <property type="match status" value="1"/>
</dbReference>
<evidence type="ECO:0000313" key="10">
    <source>
        <dbReference type="EMBL" id="VDR42024.1"/>
    </source>
</evidence>
<keyword evidence="5" id="KW-0547">Nucleotide-binding</keyword>
<keyword evidence="4 10" id="KW-0436">Ligase</keyword>
<evidence type="ECO:0000313" key="9">
    <source>
        <dbReference type="EMBL" id="UUD35171.1"/>
    </source>
</evidence>
<keyword evidence="12" id="KW-1185">Reference proteome</keyword>
<keyword evidence="10" id="KW-0548">Nucleotidyltransferase</keyword>
<protein>
    <recommendedName>
        <fullName evidence="3">lipoate--protein ligase</fullName>
        <ecNumber evidence="3">6.3.1.20</ecNumber>
    </recommendedName>
</protein>
<dbReference type="PANTHER" id="PTHR12561">
    <property type="entry name" value="LIPOATE-PROTEIN LIGASE"/>
    <property type="match status" value="1"/>
</dbReference>
<dbReference type="NCBIfam" id="TIGR00545">
    <property type="entry name" value="lipoyltrans"/>
    <property type="match status" value="1"/>
</dbReference>
<dbReference type="Pfam" id="PF21948">
    <property type="entry name" value="LplA-B_cat"/>
    <property type="match status" value="1"/>
</dbReference>
<dbReference type="InterPro" id="IPR004143">
    <property type="entry name" value="BPL_LPL_catalytic"/>
</dbReference>
<dbReference type="EC" id="6.3.1.20" evidence="3"/>
<dbReference type="SUPFAM" id="SSF82649">
    <property type="entry name" value="SufE/NifU"/>
    <property type="match status" value="1"/>
</dbReference>
<evidence type="ECO:0000313" key="11">
    <source>
        <dbReference type="Proteomes" id="UP000280036"/>
    </source>
</evidence>
<organism evidence="10 11">
    <name type="scientific">Mycoplasmopsis caviae</name>
    <dbReference type="NCBI Taxonomy" id="55603"/>
    <lineage>
        <taxon>Bacteria</taxon>
        <taxon>Bacillati</taxon>
        <taxon>Mycoplasmatota</taxon>
        <taxon>Mycoplasmoidales</taxon>
        <taxon>Metamycoplasmataceae</taxon>
        <taxon>Mycoplasmopsis</taxon>
    </lineage>
</organism>
<dbReference type="GO" id="GO:0005524">
    <property type="term" value="F:ATP binding"/>
    <property type="evidence" value="ECO:0007669"/>
    <property type="project" value="UniProtKB-KW"/>
</dbReference>
<comment type="pathway">
    <text evidence="2">Protein modification; protein lipoylation via exogenous pathway; protein N(6)-(lipoyl)lysine from lipoate: step 1/2.</text>
</comment>
<dbReference type="GO" id="GO:0009249">
    <property type="term" value="P:protein lipoylation"/>
    <property type="evidence" value="ECO:0007669"/>
    <property type="project" value="InterPro"/>
</dbReference>
<dbReference type="SUPFAM" id="SSF55681">
    <property type="entry name" value="Class II aaRS and biotin synthetases"/>
    <property type="match status" value="1"/>
</dbReference>
<dbReference type="InterPro" id="IPR004562">
    <property type="entry name" value="LipoylTrfase_LipoateP_Ligase"/>
</dbReference>
<sequence>MKIFRIKETSPYITLALENIIMHDKDLKGDILVIYQHDNAIIVGNNQNTYEEINRTYVKENNIKLARRMSGGGAVYHDLGNINFSFITDYDKKGGYERFLTPIIAFLRSLGLNAEFKGRNDVVVNGCKISGNAQYISQNRIVSHGTLLFNVDLSKLSKALNPAKVKYESKGIQSIRSRVTNIYDELVNKISAEDFITRLINYFVKNFSGEYLEVDYAKYQEQLDILSSKFSNEDWIYNKAANFKYQNGAKFPGGILVVKGDIEQGIIKNLVFEGDFLSKKNVHEIEHMFDNVKLNEENLLKVLGNIENLDEYFGTVTKEEIISLLIG</sequence>
<keyword evidence="10" id="KW-0808">Transferase</keyword>
<dbReference type="GO" id="GO:0005737">
    <property type="term" value="C:cytoplasm"/>
    <property type="evidence" value="ECO:0007669"/>
    <property type="project" value="TreeGrafter"/>
</dbReference>
<keyword evidence="6" id="KW-0067">ATP-binding</keyword>
<dbReference type="Proteomes" id="UP001058569">
    <property type="component" value="Chromosome"/>
</dbReference>
<reference evidence="9" key="2">
    <citation type="submission" date="2022-07" db="EMBL/GenBank/DDBJ databases">
        <title>Complete genome of Mycoplasma caviae type strain G122.</title>
        <authorList>
            <person name="Spergser J."/>
        </authorList>
    </citation>
    <scope>NUCLEOTIDE SEQUENCE</scope>
    <source>
        <strain evidence="9">G122</strain>
    </source>
</reference>
<dbReference type="InterPro" id="IPR019491">
    <property type="entry name" value="Lipoate_protein_ligase_C"/>
</dbReference>
<dbReference type="InterPro" id="IPR045864">
    <property type="entry name" value="aa-tRNA-synth_II/BPL/LPL"/>
</dbReference>
<evidence type="ECO:0000256" key="6">
    <source>
        <dbReference type="ARBA" id="ARBA00022840"/>
    </source>
</evidence>
<comment type="pathway">
    <text evidence="1">Protein modification; protein lipoylation via exogenous pathway; protein N(6)-(lipoyl)lysine from lipoate: step 2/2.</text>
</comment>
<dbReference type="AlphaFoldDB" id="A0A3P8KBQ2"/>
<dbReference type="OrthoDB" id="9788148at2"/>
<dbReference type="Proteomes" id="UP000280036">
    <property type="component" value="Unassembled WGS sequence"/>
</dbReference>
<feature type="domain" description="BPL/LPL catalytic" evidence="8">
    <location>
        <begin position="26"/>
        <end position="211"/>
    </location>
</feature>
<evidence type="ECO:0000256" key="5">
    <source>
        <dbReference type="ARBA" id="ARBA00022741"/>
    </source>
</evidence>
<comment type="catalytic activity">
    <reaction evidence="7">
        <text>L-lysyl-[lipoyl-carrier protein] + (R)-lipoate + ATP = N(6)-[(R)-lipoyl]-L-lysyl-[lipoyl-carrier protein] + AMP + diphosphate + H(+)</text>
        <dbReference type="Rhea" id="RHEA:49288"/>
        <dbReference type="Rhea" id="RHEA-COMP:10500"/>
        <dbReference type="Rhea" id="RHEA-COMP:10502"/>
        <dbReference type="ChEBI" id="CHEBI:15378"/>
        <dbReference type="ChEBI" id="CHEBI:29969"/>
        <dbReference type="ChEBI" id="CHEBI:30616"/>
        <dbReference type="ChEBI" id="CHEBI:33019"/>
        <dbReference type="ChEBI" id="CHEBI:83088"/>
        <dbReference type="ChEBI" id="CHEBI:83099"/>
        <dbReference type="ChEBI" id="CHEBI:456215"/>
        <dbReference type="EC" id="6.3.1.20"/>
    </reaction>
</comment>
<evidence type="ECO:0000256" key="7">
    <source>
        <dbReference type="ARBA" id="ARBA00048037"/>
    </source>
</evidence>
<dbReference type="GO" id="GO:0016979">
    <property type="term" value="F:lipoate-protein ligase activity"/>
    <property type="evidence" value="ECO:0007669"/>
    <property type="project" value="UniProtKB-EC"/>
</dbReference>
<evidence type="ECO:0000256" key="4">
    <source>
        <dbReference type="ARBA" id="ARBA00022598"/>
    </source>
</evidence>
<dbReference type="CDD" id="cd16443">
    <property type="entry name" value="LplA"/>
    <property type="match status" value="1"/>
</dbReference>
<evidence type="ECO:0000256" key="3">
    <source>
        <dbReference type="ARBA" id="ARBA00012367"/>
    </source>
</evidence>